<feature type="compositionally biased region" description="Low complexity" evidence="1">
    <location>
        <begin position="319"/>
        <end position="331"/>
    </location>
</feature>
<feature type="region of interest" description="Disordered" evidence="1">
    <location>
        <begin position="62"/>
        <end position="103"/>
    </location>
</feature>
<name>A0A9P7YTB9_9HELO</name>
<feature type="compositionally biased region" description="Polar residues" evidence="1">
    <location>
        <begin position="271"/>
        <end position="280"/>
    </location>
</feature>
<dbReference type="EMBL" id="MU251366">
    <property type="protein sequence ID" value="KAG9238713.1"/>
    <property type="molecule type" value="Genomic_DNA"/>
</dbReference>
<feature type="compositionally biased region" description="Polar residues" evidence="1">
    <location>
        <begin position="432"/>
        <end position="442"/>
    </location>
</feature>
<reference evidence="3" key="1">
    <citation type="journal article" date="2021" name="IMA Fungus">
        <title>Genomic characterization of three marine fungi, including Emericellopsis atlantica sp. nov. with signatures of a generalist lifestyle and marine biomass degradation.</title>
        <authorList>
            <person name="Hagestad O.C."/>
            <person name="Hou L."/>
            <person name="Andersen J.H."/>
            <person name="Hansen E.H."/>
            <person name="Altermark B."/>
            <person name="Li C."/>
            <person name="Kuhnert E."/>
            <person name="Cox R.J."/>
            <person name="Crous P.W."/>
            <person name="Spatafora J.W."/>
            <person name="Lail K."/>
            <person name="Amirebrahimi M."/>
            <person name="Lipzen A."/>
            <person name="Pangilinan J."/>
            <person name="Andreopoulos W."/>
            <person name="Hayes R.D."/>
            <person name="Ng V."/>
            <person name="Grigoriev I.V."/>
            <person name="Jackson S.A."/>
            <person name="Sutton T.D.S."/>
            <person name="Dobson A.D.W."/>
            <person name="Rama T."/>
        </authorList>
    </citation>
    <scope>NUCLEOTIDE SEQUENCE</scope>
    <source>
        <strain evidence="3">TRa018bII</strain>
    </source>
</reference>
<evidence type="ECO:0000259" key="2">
    <source>
        <dbReference type="Pfam" id="PF00561"/>
    </source>
</evidence>
<feature type="compositionally biased region" description="Low complexity" evidence="1">
    <location>
        <begin position="157"/>
        <end position="169"/>
    </location>
</feature>
<gene>
    <name evidence="3" type="ORF">BJ875DRAFT_450161</name>
</gene>
<feature type="compositionally biased region" description="Basic and acidic residues" evidence="1">
    <location>
        <begin position="219"/>
        <end position="243"/>
    </location>
</feature>
<dbReference type="Pfam" id="PF00561">
    <property type="entry name" value="Abhydrolase_1"/>
    <property type="match status" value="1"/>
</dbReference>
<sequence length="902" mass="97651">MDLNSTPPPVPVRHRGHGRRKSLQGPSTPANRIHLQPASPEVISSLITSLSIISSPANQLFENPVESRSAATSPAPTNNTFGQLSGCDGTRSPGGSFGIDYGAYNQPSLRELVEEESLDELAASPPVIRTAKPPSGFSPLTAPRSPRDSSPLKTFLRGSSRPSSKGSIGSRDRDDASSIGSLSIEPGKAPAPELRRKSSSDSWGKKQARNQRGLMYMSSKERLREKEHERKKASSKTTRESSAERAPVQRFESDTFMAENAIGEEPEDSPTKQSHTSPPTDSVPPFGPGSQGGIGSGRFIPTRDSSLRKPAAAKKRSSQRSSRQSGKQRASVDGGDAIQESTQRSHHHRRERSKRDNQFSPVEGPSKMTEPLQDFDNSRPPRATTLASKQVAESATVEQTVIVEDDDGAPSPAISQRRSHQSPDPSNRRSGTESSDPTQPKRSGSRLKRLSAPLSPKPDKESSQRNSNQISRVASPEPGKPQIHVDDRPSSADSIDDAVEAYLCSPRLSQTIKHPQTGRTISFSEVGDSEGFAVFCCVGMGLTRYITTFYDELALTLKLRLITPDRPGVGESAPYTDGTATPLSWPDDVYAICQALKITKFSILAHSAGAIYALATALRMPQHIRGRIHLLAPWIPPSQLNVLGGQSSSPPTNSIPTSQRILRALPTPILKAANSSFMSATSSSITSSLPKQKRSKRKSTGRDTPANSGRSTVTPGLDKENHGRNSSVYPDPSEKTAMEKAAQDTNDPNNEAAILAAAANTLADKERQMTYDTRLTHAIWDLATSGANPAVDLLVCLERRHTIGFRYVDITRAVVIHHGSKDTRVPVENVRWLGKTMKRCEVRVLEGEGHGLMASAAVMGGVLMEIAREWEDWMKVTGNGTNGKSDGTRRTLRERASVGAFR</sequence>
<evidence type="ECO:0000256" key="1">
    <source>
        <dbReference type="SAM" id="MobiDB-lite"/>
    </source>
</evidence>
<accession>A0A9P7YTB9</accession>
<dbReference type="PANTHER" id="PTHR43433:SF10">
    <property type="entry name" value="AB HYDROLASE-1 DOMAIN-CONTAINING PROTEIN"/>
    <property type="match status" value="1"/>
</dbReference>
<protein>
    <recommendedName>
        <fullName evidence="2">AB hydrolase-1 domain-containing protein</fullName>
    </recommendedName>
</protein>
<evidence type="ECO:0000313" key="3">
    <source>
        <dbReference type="EMBL" id="KAG9238713.1"/>
    </source>
</evidence>
<feature type="compositionally biased region" description="Pro residues" evidence="1">
    <location>
        <begin position="1"/>
        <end position="11"/>
    </location>
</feature>
<feature type="domain" description="AB hydrolase-1" evidence="2">
    <location>
        <begin position="558"/>
        <end position="758"/>
    </location>
</feature>
<dbReference type="AlphaFoldDB" id="A0A9P7YTB9"/>
<keyword evidence="4" id="KW-1185">Reference proteome</keyword>
<feature type="region of interest" description="Disordered" evidence="1">
    <location>
        <begin position="115"/>
        <end position="492"/>
    </location>
</feature>
<feature type="compositionally biased region" description="Polar residues" evidence="1">
    <location>
        <begin position="69"/>
        <end position="83"/>
    </location>
</feature>
<comment type="caution">
    <text evidence="3">The sequence shown here is derived from an EMBL/GenBank/DDBJ whole genome shotgun (WGS) entry which is preliminary data.</text>
</comment>
<organism evidence="3 4">
    <name type="scientific">Amylocarpus encephaloides</name>
    <dbReference type="NCBI Taxonomy" id="45428"/>
    <lineage>
        <taxon>Eukaryota</taxon>
        <taxon>Fungi</taxon>
        <taxon>Dikarya</taxon>
        <taxon>Ascomycota</taxon>
        <taxon>Pezizomycotina</taxon>
        <taxon>Leotiomycetes</taxon>
        <taxon>Helotiales</taxon>
        <taxon>Helotiales incertae sedis</taxon>
        <taxon>Amylocarpus</taxon>
    </lineage>
</organism>
<evidence type="ECO:0000313" key="4">
    <source>
        <dbReference type="Proteomes" id="UP000824998"/>
    </source>
</evidence>
<feature type="region of interest" description="Disordered" evidence="1">
    <location>
        <begin position="681"/>
        <end position="748"/>
    </location>
</feature>
<proteinExistence type="predicted"/>
<dbReference type="Proteomes" id="UP000824998">
    <property type="component" value="Unassembled WGS sequence"/>
</dbReference>
<feature type="compositionally biased region" description="Basic residues" evidence="1">
    <location>
        <begin position="12"/>
        <end position="22"/>
    </location>
</feature>
<dbReference type="SUPFAM" id="SSF53474">
    <property type="entry name" value="alpha/beta-Hydrolases"/>
    <property type="match status" value="1"/>
</dbReference>
<dbReference type="PANTHER" id="PTHR43433">
    <property type="entry name" value="HYDROLASE, ALPHA/BETA FOLD FAMILY PROTEIN"/>
    <property type="match status" value="1"/>
</dbReference>
<dbReference type="InterPro" id="IPR029058">
    <property type="entry name" value="AB_hydrolase_fold"/>
</dbReference>
<feature type="compositionally biased region" description="Basic and acidic residues" evidence="1">
    <location>
        <begin position="732"/>
        <end position="742"/>
    </location>
</feature>
<feature type="region of interest" description="Disordered" evidence="1">
    <location>
        <begin position="1"/>
        <end position="37"/>
    </location>
</feature>
<feature type="compositionally biased region" description="Polar residues" evidence="1">
    <location>
        <begin position="705"/>
        <end position="714"/>
    </location>
</feature>
<feature type="compositionally biased region" description="Polar residues" evidence="1">
    <location>
        <begin position="385"/>
        <end position="399"/>
    </location>
</feature>
<dbReference type="OrthoDB" id="435520at2759"/>
<dbReference type="InterPro" id="IPR050471">
    <property type="entry name" value="AB_hydrolase"/>
</dbReference>
<dbReference type="Gene3D" id="3.40.50.1820">
    <property type="entry name" value="alpha/beta hydrolase"/>
    <property type="match status" value="1"/>
</dbReference>
<dbReference type="InterPro" id="IPR000073">
    <property type="entry name" value="AB_hydrolase_1"/>
</dbReference>